<evidence type="ECO:0000259" key="3">
    <source>
        <dbReference type="SMART" id="SM00903"/>
    </source>
</evidence>
<sequence length="336" mass="37329">MIAARNPRSLLYTSQSTLARSFHELFWRWSSLEKTSKKYHTRSFRQNAFSKCIHQHSRKNSSLSDPSPSLPTGAIEPTNIPKDTPADSQPRPPELENLALELRQVMRHVVHSVVVLTTPHRTTASGGSIQAAAMTLSSFTTLTLSPEPIVTFNIKRPSRTLDALKAIVHPDTLPTKHPKDNYFHIHILECSTPAAQIATHFSRGGPISSEDLALIYPKTRTADHTSRGIKRTLECEILQDGNGGFIDVGDHTLVFGKVINIGRDQANPHRKKHPWGGLCYMHGDYRIAAPMMSLRAKKDAIVQEDKVGDKKALSVEKDGELAEDSILISEEKNPES</sequence>
<dbReference type="Pfam" id="PF01613">
    <property type="entry name" value="Flavin_Reduct"/>
    <property type="match status" value="1"/>
</dbReference>
<dbReference type="GO" id="GO:0042602">
    <property type="term" value="F:riboflavin reductase (NADPH) activity"/>
    <property type="evidence" value="ECO:0007669"/>
    <property type="project" value="TreeGrafter"/>
</dbReference>
<dbReference type="PANTHER" id="PTHR30466:SF1">
    <property type="entry name" value="FMN REDUCTASE (NADH) RUTF"/>
    <property type="match status" value="1"/>
</dbReference>
<dbReference type="EMBL" id="CAJHIA010000009">
    <property type="protein sequence ID" value="CAD6442678.1"/>
    <property type="molecule type" value="Genomic_DNA"/>
</dbReference>
<evidence type="ECO:0000256" key="1">
    <source>
        <dbReference type="ARBA" id="ARBA00023002"/>
    </source>
</evidence>
<dbReference type="Gene3D" id="2.30.110.10">
    <property type="entry name" value="Electron Transport, Fmn-binding Protein, Chain A"/>
    <property type="match status" value="1"/>
</dbReference>
<evidence type="ECO:0000256" key="2">
    <source>
        <dbReference type="SAM" id="MobiDB-lite"/>
    </source>
</evidence>
<dbReference type="SMART" id="SM00903">
    <property type="entry name" value="Flavin_Reduct"/>
    <property type="match status" value="1"/>
</dbReference>
<gene>
    <name evidence="4" type="ORF">SCLTRI_LOCUS2470</name>
</gene>
<dbReference type="InterPro" id="IPR002563">
    <property type="entry name" value="Flavin_Rdtase-like_dom"/>
</dbReference>
<keyword evidence="1" id="KW-0560">Oxidoreductase</keyword>
<dbReference type="InterPro" id="IPR012349">
    <property type="entry name" value="Split_barrel_FMN-bd"/>
</dbReference>
<evidence type="ECO:0000313" key="5">
    <source>
        <dbReference type="Proteomes" id="UP000624404"/>
    </source>
</evidence>
<proteinExistence type="predicted"/>
<dbReference type="InterPro" id="IPR050268">
    <property type="entry name" value="NADH-dep_flavin_reductase"/>
</dbReference>
<name>A0A8H2VQ65_9HELO</name>
<protein>
    <submittedName>
        <fullName evidence="4">082cc859-216f-45ff-a187-a13dc18ec370</fullName>
    </submittedName>
</protein>
<keyword evidence="5" id="KW-1185">Reference proteome</keyword>
<dbReference type="OrthoDB" id="2015405at2759"/>
<feature type="region of interest" description="Disordered" evidence="2">
    <location>
        <begin position="55"/>
        <end position="93"/>
    </location>
</feature>
<feature type="domain" description="Flavin reductase like" evidence="3">
    <location>
        <begin position="106"/>
        <end position="270"/>
    </location>
</feature>
<accession>A0A8H2VQ65</accession>
<organism evidence="4 5">
    <name type="scientific">Sclerotinia trifoliorum</name>
    <dbReference type="NCBI Taxonomy" id="28548"/>
    <lineage>
        <taxon>Eukaryota</taxon>
        <taxon>Fungi</taxon>
        <taxon>Dikarya</taxon>
        <taxon>Ascomycota</taxon>
        <taxon>Pezizomycotina</taxon>
        <taxon>Leotiomycetes</taxon>
        <taxon>Helotiales</taxon>
        <taxon>Sclerotiniaceae</taxon>
        <taxon>Sclerotinia</taxon>
    </lineage>
</organism>
<dbReference type="Proteomes" id="UP000624404">
    <property type="component" value="Unassembled WGS sequence"/>
</dbReference>
<dbReference type="GO" id="GO:0010181">
    <property type="term" value="F:FMN binding"/>
    <property type="evidence" value="ECO:0007669"/>
    <property type="project" value="InterPro"/>
</dbReference>
<evidence type="ECO:0000313" key="4">
    <source>
        <dbReference type="EMBL" id="CAD6442678.1"/>
    </source>
</evidence>
<feature type="compositionally biased region" description="Low complexity" evidence="2">
    <location>
        <begin position="61"/>
        <end position="71"/>
    </location>
</feature>
<dbReference type="AlphaFoldDB" id="A0A8H2VQ65"/>
<dbReference type="SUPFAM" id="SSF50475">
    <property type="entry name" value="FMN-binding split barrel"/>
    <property type="match status" value="1"/>
</dbReference>
<dbReference type="PANTHER" id="PTHR30466">
    <property type="entry name" value="FLAVIN REDUCTASE"/>
    <property type="match status" value="1"/>
</dbReference>
<reference evidence="4" key="1">
    <citation type="submission" date="2020-10" db="EMBL/GenBank/DDBJ databases">
        <authorList>
            <person name="Kusch S."/>
        </authorList>
    </citation>
    <scope>NUCLEOTIDE SEQUENCE</scope>
    <source>
        <strain evidence="4">SwB9</strain>
    </source>
</reference>
<comment type="caution">
    <text evidence="4">The sequence shown here is derived from an EMBL/GenBank/DDBJ whole genome shotgun (WGS) entry which is preliminary data.</text>
</comment>